<dbReference type="Proteomes" id="UP000451471">
    <property type="component" value="Unassembled WGS sequence"/>
</dbReference>
<dbReference type="EMBL" id="WSZK01000014">
    <property type="protein sequence ID" value="MWG34093.1"/>
    <property type="molecule type" value="Genomic_DNA"/>
</dbReference>
<feature type="transmembrane region" description="Helical" evidence="1">
    <location>
        <begin position="83"/>
        <end position="102"/>
    </location>
</feature>
<evidence type="ECO:0000256" key="1">
    <source>
        <dbReference type="SAM" id="Phobius"/>
    </source>
</evidence>
<dbReference type="RefSeq" id="WP_158203811.1">
    <property type="nucleotide sequence ID" value="NZ_WSZK01000014.1"/>
</dbReference>
<organism evidence="3 4">
    <name type="scientific">Halomarina oriensis</name>
    <dbReference type="NCBI Taxonomy" id="671145"/>
    <lineage>
        <taxon>Archaea</taxon>
        <taxon>Methanobacteriati</taxon>
        <taxon>Methanobacteriota</taxon>
        <taxon>Stenosarchaea group</taxon>
        <taxon>Halobacteria</taxon>
        <taxon>Halobacteriales</taxon>
        <taxon>Natronomonadaceae</taxon>
        <taxon>Halomarina</taxon>
    </lineage>
</organism>
<accession>A0A6B0GN12</accession>
<comment type="caution">
    <text evidence="3">The sequence shown here is derived from an EMBL/GenBank/DDBJ whole genome shotgun (WGS) entry which is preliminary data.</text>
</comment>
<sequence>MTSIRSLLSDPRTRAVGVAVVAAGILLASVVDPGSAGEVTRALGPLGVFGLDKWVHAAAYGTLAAVTTYALAARTDVRRPSTLLAVVAVVVAYGVGIELVQSAVPARSFDVTDMAANGTGALVAVVAWVLVGRRVSVVPLRPATDD</sequence>
<keyword evidence="1" id="KW-0812">Transmembrane</keyword>
<evidence type="ECO:0000313" key="4">
    <source>
        <dbReference type="Proteomes" id="UP000451471"/>
    </source>
</evidence>
<keyword evidence="4" id="KW-1185">Reference proteome</keyword>
<feature type="transmembrane region" description="Helical" evidence="1">
    <location>
        <begin position="54"/>
        <end position="71"/>
    </location>
</feature>
<feature type="transmembrane region" description="Helical" evidence="1">
    <location>
        <begin position="114"/>
        <end position="131"/>
    </location>
</feature>
<protein>
    <submittedName>
        <fullName evidence="3">Antibiotic resistance protein VanZ</fullName>
    </submittedName>
</protein>
<dbReference type="NCBIfam" id="NF037970">
    <property type="entry name" value="vanZ_1"/>
    <property type="match status" value="1"/>
</dbReference>
<dbReference type="PANTHER" id="PTHR28008:SF1">
    <property type="entry name" value="DOMAIN PROTEIN, PUTATIVE (AFU_ORTHOLOGUE AFUA_3G10980)-RELATED"/>
    <property type="match status" value="1"/>
</dbReference>
<keyword evidence="1" id="KW-1133">Transmembrane helix</keyword>
<gene>
    <name evidence="3" type="ORF">GQS65_06240</name>
</gene>
<feature type="domain" description="VanZ-like" evidence="2">
    <location>
        <begin position="56"/>
        <end position="131"/>
    </location>
</feature>
<dbReference type="PANTHER" id="PTHR28008">
    <property type="entry name" value="DOMAIN PROTEIN, PUTATIVE (AFU_ORTHOLOGUE AFUA_3G10980)-RELATED"/>
    <property type="match status" value="1"/>
</dbReference>
<reference evidence="3 4" key="1">
    <citation type="submission" date="2019-12" db="EMBL/GenBank/DDBJ databases">
        <title>Halocatena pleomorpha gen. nov. sp. nov., an extremely halophilic archaeon of family Halobacteriaceae isolated from saltpan soil.</title>
        <authorList>
            <person name="Pal Y."/>
            <person name="Verma A."/>
            <person name="Krishnamurthi S."/>
            <person name="Kumar P."/>
        </authorList>
    </citation>
    <scope>NUCLEOTIDE SEQUENCE [LARGE SCALE GENOMIC DNA]</scope>
    <source>
        <strain evidence="3 4">JCM 16495</strain>
    </source>
</reference>
<proteinExistence type="predicted"/>
<evidence type="ECO:0000313" key="3">
    <source>
        <dbReference type="EMBL" id="MWG34093.1"/>
    </source>
</evidence>
<name>A0A6B0GN12_9EURY</name>
<keyword evidence="1" id="KW-0472">Membrane</keyword>
<dbReference type="AlphaFoldDB" id="A0A6B0GN12"/>
<dbReference type="InterPro" id="IPR006976">
    <property type="entry name" value="VanZ-like"/>
</dbReference>
<evidence type="ECO:0000259" key="2">
    <source>
        <dbReference type="Pfam" id="PF04892"/>
    </source>
</evidence>
<dbReference type="Pfam" id="PF04892">
    <property type="entry name" value="VanZ"/>
    <property type="match status" value="1"/>
</dbReference>